<dbReference type="InterPro" id="IPR033900">
    <property type="entry name" value="Gram_neg_porin_domain"/>
</dbReference>
<accession>A0A2W5A1I4</accession>
<dbReference type="EMBL" id="QFNK01000019">
    <property type="protein sequence ID" value="PZO88380.1"/>
    <property type="molecule type" value="Genomic_DNA"/>
</dbReference>
<dbReference type="AlphaFoldDB" id="A0A2W5A1I4"/>
<protein>
    <submittedName>
        <fullName evidence="2">Porin</fullName>
    </submittedName>
</protein>
<organism evidence="2 3">
    <name type="scientific">Micavibrio aeruginosavorus</name>
    <dbReference type="NCBI Taxonomy" id="349221"/>
    <lineage>
        <taxon>Bacteria</taxon>
        <taxon>Pseudomonadati</taxon>
        <taxon>Bdellovibrionota</taxon>
        <taxon>Bdellovibrionia</taxon>
        <taxon>Bdellovibrionales</taxon>
        <taxon>Pseudobdellovibrionaceae</taxon>
        <taxon>Micavibrio</taxon>
    </lineage>
</organism>
<evidence type="ECO:0000259" key="1">
    <source>
        <dbReference type="Pfam" id="PF13609"/>
    </source>
</evidence>
<dbReference type="GO" id="GO:0016020">
    <property type="term" value="C:membrane"/>
    <property type="evidence" value="ECO:0007669"/>
    <property type="project" value="InterPro"/>
</dbReference>
<dbReference type="Proteomes" id="UP000249557">
    <property type="component" value="Unassembled WGS sequence"/>
</dbReference>
<proteinExistence type="predicted"/>
<dbReference type="InterPro" id="IPR023614">
    <property type="entry name" value="Porin_dom_sf"/>
</dbReference>
<evidence type="ECO:0000313" key="3">
    <source>
        <dbReference type="Proteomes" id="UP000249557"/>
    </source>
</evidence>
<feature type="non-terminal residue" evidence="2">
    <location>
        <position position="281"/>
    </location>
</feature>
<reference evidence="2 3" key="1">
    <citation type="submission" date="2017-08" db="EMBL/GenBank/DDBJ databases">
        <title>Infants hospitalized years apart are colonized by the same room-sourced microbial strains.</title>
        <authorList>
            <person name="Brooks B."/>
            <person name="Olm M.R."/>
            <person name="Firek B.A."/>
            <person name="Baker R."/>
            <person name="Thomas B.C."/>
            <person name="Morowitz M.J."/>
            <person name="Banfield J.F."/>
        </authorList>
    </citation>
    <scope>NUCLEOTIDE SEQUENCE [LARGE SCALE GENOMIC DNA]</scope>
    <source>
        <strain evidence="2">S2_018_000_R2_104</strain>
    </source>
</reference>
<sequence length="281" mass="30455">MAQIDVVVSGSTLNYFGFLSQDTAGDNDVQKTDILRESEVHFNAEGKTDAGLTYGFHVEMEADGGDDTNTLEQSYLYLSNEYGKVELGSVDSIAYKMQVAAPAADKNVDGVRALINPVNYAADDIVGAVNDIAATGNRDGFDYDQNFSGYNEKINYYTPRWNGVQIGVGYTFDNGDNNSSTGLAGFNLDNVANAYGDVYEAAVRYETEFNSVKLRTGAGYTIAKLENDGGIGLDDYQEWNVGIDMDISAFGFGVVYSENNNGLDVNDKDRIVVVGADYTVD</sequence>
<name>A0A2W5A1I4_9BACT</name>
<dbReference type="GO" id="GO:0015288">
    <property type="term" value="F:porin activity"/>
    <property type="evidence" value="ECO:0007669"/>
    <property type="project" value="InterPro"/>
</dbReference>
<dbReference type="Pfam" id="PF13609">
    <property type="entry name" value="Porin_4"/>
    <property type="match status" value="1"/>
</dbReference>
<evidence type="ECO:0000313" key="2">
    <source>
        <dbReference type="EMBL" id="PZO88380.1"/>
    </source>
</evidence>
<comment type="caution">
    <text evidence="2">The sequence shown here is derived from an EMBL/GenBank/DDBJ whole genome shotgun (WGS) entry which is preliminary data.</text>
</comment>
<feature type="domain" description="Porin" evidence="1">
    <location>
        <begin position="1"/>
        <end position="281"/>
    </location>
</feature>
<dbReference type="SUPFAM" id="SSF56935">
    <property type="entry name" value="Porins"/>
    <property type="match status" value="1"/>
</dbReference>
<dbReference type="Gene3D" id="2.40.160.10">
    <property type="entry name" value="Porin"/>
    <property type="match status" value="1"/>
</dbReference>
<gene>
    <name evidence="2" type="ORF">DI626_01840</name>
</gene>